<accession>A0A0M3KI44</accession>
<name>A0A0M3KI44_ANISI</name>
<keyword evidence="3" id="KW-1185">Reference proteome</keyword>
<protein>
    <submittedName>
        <fullName evidence="4">ABC transmembrane type-1 domain-containing protein</fullName>
    </submittedName>
</protein>
<sequence length="63" mass="7061">MDIELVDLRLSGNFYFFMICALNVVQTIVIIMLSTPLFGVVVVPIALVYIFILVGIFNSITLH</sequence>
<feature type="transmembrane region" description="Helical" evidence="1">
    <location>
        <begin position="37"/>
        <end position="57"/>
    </location>
</feature>
<gene>
    <name evidence="2" type="ORF">ASIM_LOCUS20042</name>
</gene>
<proteinExistence type="predicted"/>
<organism evidence="4">
    <name type="scientific">Anisakis simplex</name>
    <name type="common">Herring worm</name>
    <dbReference type="NCBI Taxonomy" id="6269"/>
    <lineage>
        <taxon>Eukaryota</taxon>
        <taxon>Metazoa</taxon>
        <taxon>Ecdysozoa</taxon>
        <taxon>Nematoda</taxon>
        <taxon>Chromadorea</taxon>
        <taxon>Rhabditida</taxon>
        <taxon>Spirurina</taxon>
        <taxon>Ascaridomorpha</taxon>
        <taxon>Ascaridoidea</taxon>
        <taxon>Anisakidae</taxon>
        <taxon>Anisakis</taxon>
        <taxon>Anisakis simplex complex</taxon>
    </lineage>
</organism>
<feature type="transmembrane region" description="Helical" evidence="1">
    <location>
        <begin position="12"/>
        <end position="31"/>
    </location>
</feature>
<keyword evidence="1" id="KW-1133">Transmembrane helix</keyword>
<evidence type="ECO:0000313" key="2">
    <source>
        <dbReference type="EMBL" id="VDK73906.1"/>
    </source>
</evidence>
<dbReference type="WBParaSite" id="ASIM_0002066101-mRNA-1">
    <property type="protein sequence ID" value="ASIM_0002066101-mRNA-1"/>
    <property type="gene ID" value="ASIM_0002066101"/>
</dbReference>
<keyword evidence="1" id="KW-0472">Membrane</keyword>
<reference evidence="2 3" key="2">
    <citation type="submission" date="2018-11" db="EMBL/GenBank/DDBJ databases">
        <authorList>
            <consortium name="Pathogen Informatics"/>
        </authorList>
    </citation>
    <scope>NUCLEOTIDE SEQUENCE [LARGE SCALE GENOMIC DNA]</scope>
</reference>
<evidence type="ECO:0000256" key="1">
    <source>
        <dbReference type="SAM" id="Phobius"/>
    </source>
</evidence>
<evidence type="ECO:0000313" key="3">
    <source>
        <dbReference type="Proteomes" id="UP000267096"/>
    </source>
</evidence>
<reference evidence="4" key="1">
    <citation type="submission" date="2017-02" db="UniProtKB">
        <authorList>
            <consortium name="WormBaseParasite"/>
        </authorList>
    </citation>
    <scope>IDENTIFICATION</scope>
</reference>
<evidence type="ECO:0000313" key="4">
    <source>
        <dbReference type="WBParaSite" id="ASIM_0002066101-mRNA-1"/>
    </source>
</evidence>
<keyword evidence="1" id="KW-0812">Transmembrane</keyword>
<dbReference type="EMBL" id="UYRR01038560">
    <property type="protein sequence ID" value="VDK73906.1"/>
    <property type="molecule type" value="Genomic_DNA"/>
</dbReference>
<dbReference type="AlphaFoldDB" id="A0A0M3KI44"/>
<dbReference type="Proteomes" id="UP000267096">
    <property type="component" value="Unassembled WGS sequence"/>
</dbReference>